<feature type="compositionally biased region" description="Polar residues" evidence="6">
    <location>
        <begin position="49"/>
        <end position="63"/>
    </location>
</feature>
<sequence>MDSNKPTLPLKPSSSVPSQHHVPPVNAVAGGDGSRNDDDDMSGPLSPPHTGSSAAASLSQTRVPSMEVLSPRGVFQQLRDAHREGAQSVTTPITVIGTPTVGRVSPMTRFRGDRQRPGAGLRSHSPTGYESDDSVPLNLLPSPAYRTSPTTSLDAFPAVRPKRQHSVIATEGKRYKPVADHPLPNRSFYPFATAAALPLTSFSSPLRQDDSRIPESERNMSLLAAAAVPSVSQGDRVSSEGRDNIVKAYLRGDTVEDSESDANNPINNFTFFVGASDADRSSSASSGEDEDVAGGRASARRPTREAHSTASKSSFLGSTAGNEPGEFVANKSMTRPLDVREAEKFVETLKRSFAIQRNRNAPSLVATPMMRGDGVLPDGGGEVSSGGRISPFGEKQSSTTFPTGGGDGWGGMPIADFAFDEEKAQDNYMRQPMHEALRCVSRENLDDDTVSFKAAWESLKSEAFSRNILFGFRVTAFAVFPTFLLVEHPKTRDYFVAGALVPIIAGLFVRPSLGAMMFMIALALQGMLFFMTWGVVLNAVGVVNSPGGWWCCVFFTTFSVSLLGQVAAKRLMMVYTLIIMQMEHSPGGDEVDFACRFAWNFIVACCFALLATILPYPTFTYRQANEGIKSLHKLYSAGVGNAMKSFWAPVRMDAKMALSQIPFNKISGLTATVRVAVNFSSYEPTEFNLNNTLRGQRLAMLQRIKMHIYAMSAASGQRLSNSHSVHRSQVRNEIKEFEKRMQGPAMKLAAEVMKVLTQVGAYIAAKDVVANVSFDAMAESAMIFSDFMEKERMEMLFLRKLPVEETNACLQCFAFHFSLIDIATELQRFEQAMKNFDPAQYPSMLRRALNFFFLDLWNNFWDELPHRLTLDRPYDVRLLKDSFRYAGAFTVACAFTLNYDKNNVYFFGMAILLRLAQQTASETLAMGTNRICGLCIGASLAYITVNKTHNLTELTLLSMVWCFIAMCFSQHPNYGFGAQYVLVTCIAGLRLASTPTLLLNRITDNVFAFISYYIICTFIFPVDPIRVLWNTRTKCFISMNDLAQTIVTIGCAPITMDGKEVDFLIAKARATVSSQQLLLKAYAEWMGKSATEPTLRGGVYPAAACARLRLNLNEIASLEEALVGGVARLHRPREQPPSVVLRDMLELTRPFLLDAGRLIHQILQSIIDATERHRTWSMEEPLHLMWKSQLACRSLHQVTGNIQRNFYAAIQQVSAPDKELLNVYLNSSAVEDAFMHELDPSVLLNKDNEDLVQRILAMSFHASKDAVVSRDDLQAFNAIIIVFELLLKTLSQLLPPMIEIYEFEKSRHIDFFKKTKS</sequence>
<protein>
    <recommendedName>
        <fullName evidence="8">Integral membrane bound transporter domain-containing protein</fullName>
    </recommendedName>
</protein>
<keyword evidence="10" id="KW-1185">Reference proteome</keyword>
<feature type="transmembrane region" description="Helical" evidence="7">
    <location>
        <begin position="493"/>
        <end position="509"/>
    </location>
</feature>
<evidence type="ECO:0000313" key="10">
    <source>
        <dbReference type="Proteomes" id="UP000037923"/>
    </source>
</evidence>
<reference evidence="9 10" key="1">
    <citation type="submission" date="2015-07" db="EMBL/GenBank/DDBJ databases">
        <title>High-quality genome of monoxenous trypanosomatid Leptomonas pyrrhocoris.</title>
        <authorList>
            <person name="Flegontov P."/>
            <person name="Butenko A."/>
            <person name="Firsov S."/>
            <person name="Vlcek C."/>
            <person name="Logacheva M.D."/>
            <person name="Field M."/>
            <person name="Filatov D."/>
            <person name="Flegontova O."/>
            <person name="Gerasimov E."/>
            <person name="Jackson A.P."/>
            <person name="Kelly S."/>
            <person name="Opperdoes F."/>
            <person name="O'Reilly A."/>
            <person name="Votypka J."/>
            <person name="Yurchenko V."/>
            <person name="Lukes J."/>
        </authorList>
    </citation>
    <scope>NUCLEOTIDE SEQUENCE [LARGE SCALE GENOMIC DNA]</scope>
    <source>
        <strain evidence="9">H10</strain>
    </source>
</reference>
<dbReference type="GeneID" id="26901509"/>
<comment type="subcellular location">
    <subcellularLocation>
        <location evidence="1">Cell membrane</location>
        <topology evidence="1">Multi-pass membrane protein</topology>
    </subcellularLocation>
</comment>
<feature type="region of interest" description="Disordered" evidence="6">
    <location>
        <begin position="277"/>
        <end position="332"/>
    </location>
</feature>
<dbReference type="Pfam" id="PF13515">
    <property type="entry name" value="FUSC_2"/>
    <property type="match status" value="1"/>
</dbReference>
<dbReference type="PANTHER" id="PTHR30509:SF38">
    <property type="entry name" value="FUSARIC ACID RESISTANCE PROTEIN-LIKE"/>
    <property type="match status" value="1"/>
</dbReference>
<evidence type="ECO:0000256" key="5">
    <source>
        <dbReference type="ARBA" id="ARBA00023136"/>
    </source>
</evidence>
<dbReference type="GO" id="GO:0005886">
    <property type="term" value="C:plasma membrane"/>
    <property type="evidence" value="ECO:0007669"/>
    <property type="project" value="UniProtKB-SubCell"/>
</dbReference>
<feature type="transmembrane region" description="Helical" evidence="7">
    <location>
        <begin position="515"/>
        <end position="536"/>
    </location>
</feature>
<keyword evidence="4 7" id="KW-1133">Transmembrane helix</keyword>
<dbReference type="RefSeq" id="XP_015663151.1">
    <property type="nucleotide sequence ID" value="XM_015797631.1"/>
</dbReference>
<evidence type="ECO:0000256" key="7">
    <source>
        <dbReference type="SAM" id="Phobius"/>
    </source>
</evidence>
<feature type="region of interest" description="Disordered" evidence="6">
    <location>
        <begin position="1"/>
        <end position="70"/>
    </location>
</feature>
<accession>A0A0N0DZ00</accession>
<dbReference type="InterPro" id="IPR049453">
    <property type="entry name" value="Memb_transporter_dom"/>
</dbReference>
<feature type="transmembrane region" description="Helical" evidence="7">
    <location>
        <begin position="468"/>
        <end position="486"/>
    </location>
</feature>
<dbReference type="OrthoDB" id="260652at2759"/>
<comment type="caution">
    <text evidence="9">The sequence shown here is derived from an EMBL/GenBank/DDBJ whole genome shotgun (WGS) entry which is preliminary data.</text>
</comment>
<dbReference type="EMBL" id="LGTL01000002">
    <property type="protein sequence ID" value="KPA84712.1"/>
    <property type="molecule type" value="Genomic_DNA"/>
</dbReference>
<keyword evidence="2" id="KW-1003">Cell membrane</keyword>
<evidence type="ECO:0000256" key="6">
    <source>
        <dbReference type="SAM" id="MobiDB-lite"/>
    </source>
</evidence>
<keyword evidence="3 7" id="KW-0812">Transmembrane</keyword>
<evidence type="ECO:0000313" key="9">
    <source>
        <dbReference type="EMBL" id="KPA84712.1"/>
    </source>
</evidence>
<feature type="transmembrane region" description="Helical" evidence="7">
    <location>
        <begin position="977"/>
        <end position="999"/>
    </location>
</feature>
<evidence type="ECO:0000256" key="2">
    <source>
        <dbReference type="ARBA" id="ARBA00022475"/>
    </source>
</evidence>
<gene>
    <name evidence="9" type="ORF">ABB37_01214</name>
</gene>
<name>A0A0N0DZ00_LEPPY</name>
<keyword evidence="5 7" id="KW-0472">Membrane</keyword>
<feature type="region of interest" description="Disordered" evidence="6">
    <location>
        <begin position="381"/>
        <end position="405"/>
    </location>
</feature>
<feature type="compositionally biased region" description="Polar residues" evidence="6">
    <location>
        <begin position="308"/>
        <end position="321"/>
    </location>
</feature>
<feature type="compositionally biased region" description="Low complexity" evidence="6">
    <location>
        <begin position="12"/>
        <end position="25"/>
    </location>
</feature>
<dbReference type="OMA" id="WDELPHR"/>
<feature type="compositionally biased region" description="Low complexity" evidence="6">
    <location>
        <begin position="277"/>
        <end position="286"/>
    </location>
</feature>
<feature type="transmembrane region" description="Helical" evidence="7">
    <location>
        <begin position="954"/>
        <end position="971"/>
    </location>
</feature>
<dbReference type="VEuPathDB" id="TriTrypDB:LpyrH10_02_1880"/>
<organism evidence="9 10">
    <name type="scientific">Leptomonas pyrrhocoris</name>
    <name type="common">Firebug parasite</name>
    <dbReference type="NCBI Taxonomy" id="157538"/>
    <lineage>
        <taxon>Eukaryota</taxon>
        <taxon>Discoba</taxon>
        <taxon>Euglenozoa</taxon>
        <taxon>Kinetoplastea</taxon>
        <taxon>Metakinetoplastina</taxon>
        <taxon>Trypanosomatida</taxon>
        <taxon>Trypanosomatidae</taxon>
        <taxon>Leishmaniinae</taxon>
        <taxon>Leptomonas</taxon>
    </lineage>
</organism>
<evidence type="ECO:0000259" key="8">
    <source>
        <dbReference type="Pfam" id="PF13515"/>
    </source>
</evidence>
<dbReference type="Proteomes" id="UP000037923">
    <property type="component" value="Unassembled WGS sequence"/>
</dbReference>
<evidence type="ECO:0000256" key="3">
    <source>
        <dbReference type="ARBA" id="ARBA00022692"/>
    </source>
</evidence>
<feature type="transmembrane region" description="Helical" evidence="7">
    <location>
        <begin position="548"/>
        <end position="568"/>
    </location>
</feature>
<feature type="transmembrane region" description="Helical" evidence="7">
    <location>
        <begin position="597"/>
        <end position="616"/>
    </location>
</feature>
<feature type="domain" description="Integral membrane bound transporter" evidence="8">
    <location>
        <begin position="894"/>
        <end position="1011"/>
    </location>
</feature>
<dbReference type="PANTHER" id="PTHR30509">
    <property type="entry name" value="P-HYDROXYBENZOIC ACID EFFLUX PUMP SUBUNIT-RELATED"/>
    <property type="match status" value="1"/>
</dbReference>
<feature type="transmembrane region" description="Helical" evidence="7">
    <location>
        <begin position="1006"/>
        <end position="1029"/>
    </location>
</feature>
<feature type="region of interest" description="Disordered" evidence="6">
    <location>
        <begin position="97"/>
        <end position="135"/>
    </location>
</feature>
<evidence type="ECO:0000256" key="1">
    <source>
        <dbReference type="ARBA" id="ARBA00004651"/>
    </source>
</evidence>
<evidence type="ECO:0000256" key="4">
    <source>
        <dbReference type="ARBA" id="ARBA00022989"/>
    </source>
</evidence>
<proteinExistence type="predicted"/>